<gene>
    <name evidence="2" type="ORF">A2774_00820</name>
</gene>
<evidence type="ECO:0000313" key="3">
    <source>
        <dbReference type="Proteomes" id="UP000177208"/>
    </source>
</evidence>
<dbReference type="CDD" id="cd02012">
    <property type="entry name" value="TPP_TK"/>
    <property type="match status" value="1"/>
</dbReference>
<dbReference type="Gene3D" id="3.40.50.970">
    <property type="match status" value="1"/>
</dbReference>
<sequence>MKNNFRELKKIARESRYLILQAVRAKETHHIGCSFSIVDILTYLYYRVLHIDPKNPKKENRDIFILSKGHAALAVYTVLYQKGFFPKEVYFSYDQDGGHLPEHIHHQVAGVEVSTGSLGHGLPVGVGIATSFLNDGKNNKIVVLMSDGELNEGSNWEAIMYAAHHKLKNLTAVVDVNGFQGYAETKKVIDLSPLVQKMTTFGWNVVEADGHDFGSLENAFLALKTGNENKPKMILAKTVKGKGIPFFEGRFDSHYQSIDEQTKEKLLKDFQANL</sequence>
<evidence type="ECO:0000313" key="2">
    <source>
        <dbReference type="EMBL" id="OGK17516.1"/>
    </source>
</evidence>
<feature type="domain" description="Transketolase N-terminal" evidence="1">
    <location>
        <begin position="10"/>
        <end position="262"/>
    </location>
</feature>
<dbReference type="EMBL" id="MFZG01000005">
    <property type="protein sequence ID" value="OGK17516.1"/>
    <property type="molecule type" value="Genomic_DNA"/>
</dbReference>
<comment type="caution">
    <text evidence="2">The sequence shown here is derived from an EMBL/GenBank/DDBJ whole genome shotgun (WGS) entry which is preliminary data.</text>
</comment>
<protein>
    <recommendedName>
        <fullName evidence="1">Transketolase N-terminal domain-containing protein</fullName>
    </recommendedName>
</protein>
<evidence type="ECO:0000259" key="1">
    <source>
        <dbReference type="Pfam" id="PF00456"/>
    </source>
</evidence>
<name>A0A1F7GF68_9BACT</name>
<dbReference type="Pfam" id="PF00456">
    <property type="entry name" value="Transketolase_N"/>
    <property type="match status" value="1"/>
</dbReference>
<dbReference type="InterPro" id="IPR029061">
    <property type="entry name" value="THDP-binding"/>
</dbReference>
<dbReference type="Proteomes" id="UP000177208">
    <property type="component" value="Unassembled WGS sequence"/>
</dbReference>
<dbReference type="PANTHER" id="PTHR47514">
    <property type="entry name" value="TRANSKETOLASE N-TERMINAL SECTION-RELATED"/>
    <property type="match status" value="1"/>
</dbReference>
<accession>A0A1F7GF68</accession>
<proteinExistence type="predicted"/>
<dbReference type="PANTHER" id="PTHR47514:SF2">
    <property type="entry name" value="TRANSKETOLASE"/>
    <property type="match status" value="1"/>
</dbReference>
<organism evidence="2 3">
    <name type="scientific">Candidatus Roizmanbacteria bacterium RIFCSPHIGHO2_01_FULL_39_12c</name>
    <dbReference type="NCBI Taxonomy" id="1802031"/>
    <lineage>
        <taxon>Bacteria</taxon>
        <taxon>Candidatus Roizmaniibacteriota</taxon>
    </lineage>
</organism>
<dbReference type="SUPFAM" id="SSF52518">
    <property type="entry name" value="Thiamin diphosphate-binding fold (THDP-binding)"/>
    <property type="match status" value="1"/>
</dbReference>
<dbReference type="AlphaFoldDB" id="A0A1F7GF68"/>
<reference evidence="2 3" key="1">
    <citation type="journal article" date="2016" name="Nat. Commun.">
        <title>Thousands of microbial genomes shed light on interconnected biogeochemical processes in an aquifer system.</title>
        <authorList>
            <person name="Anantharaman K."/>
            <person name="Brown C.T."/>
            <person name="Hug L.A."/>
            <person name="Sharon I."/>
            <person name="Castelle C.J."/>
            <person name="Probst A.J."/>
            <person name="Thomas B.C."/>
            <person name="Singh A."/>
            <person name="Wilkins M.J."/>
            <person name="Karaoz U."/>
            <person name="Brodie E.L."/>
            <person name="Williams K.H."/>
            <person name="Hubbard S.S."/>
            <person name="Banfield J.F."/>
        </authorList>
    </citation>
    <scope>NUCLEOTIDE SEQUENCE [LARGE SCALE GENOMIC DNA]</scope>
</reference>
<dbReference type="InterPro" id="IPR005474">
    <property type="entry name" value="Transketolase_N"/>
</dbReference>